<dbReference type="Gene3D" id="3.40.930.10">
    <property type="entry name" value="Mannitol-specific EII, Chain A"/>
    <property type="match status" value="1"/>
</dbReference>
<reference evidence="2 3" key="1">
    <citation type="submission" date="2020-04" db="EMBL/GenBank/DDBJ databases">
        <title>Luteolibacter sp. G-1-1-1 isolated from soil.</title>
        <authorList>
            <person name="Dahal R.H."/>
        </authorList>
    </citation>
    <scope>NUCLEOTIDE SEQUENCE [LARGE SCALE GENOMIC DNA]</scope>
    <source>
        <strain evidence="2 3">G-1-1-1</strain>
    </source>
</reference>
<dbReference type="InterPro" id="IPR016152">
    <property type="entry name" value="PTrfase/Anion_transptr"/>
</dbReference>
<dbReference type="PROSITE" id="PS51094">
    <property type="entry name" value="PTS_EIIA_TYPE_2"/>
    <property type="match status" value="1"/>
</dbReference>
<dbReference type="Pfam" id="PF00359">
    <property type="entry name" value="PTS_EIIA_2"/>
    <property type="match status" value="1"/>
</dbReference>
<feature type="domain" description="PTS EIIA type-2" evidence="1">
    <location>
        <begin position="5"/>
        <end position="146"/>
    </location>
</feature>
<evidence type="ECO:0000259" key="1">
    <source>
        <dbReference type="PROSITE" id="PS51094"/>
    </source>
</evidence>
<proteinExistence type="predicted"/>
<dbReference type="KEGG" id="luo:HHL09_10370"/>
<name>A0A858RH86_9BACT</name>
<gene>
    <name evidence="2" type="ORF">HHL09_10370</name>
</gene>
<keyword evidence="3" id="KW-1185">Reference proteome</keyword>
<dbReference type="CDD" id="cd00211">
    <property type="entry name" value="PTS_IIA_fru"/>
    <property type="match status" value="1"/>
</dbReference>
<dbReference type="InterPro" id="IPR002178">
    <property type="entry name" value="PTS_EIIA_type-2_dom"/>
</dbReference>
<organism evidence="2 3">
    <name type="scientific">Luteolibacter luteus</name>
    <dbReference type="NCBI Taxonomy" id="2728835"/>
    <lineage>
        <taxon>Bacteria</taxon>
        <taxon>Pseudomonadati</taxon>
        <taxon>Verrucomicrobiota</taxon>
        <taxon>Verrucomicrobiia</taxon>
        <taxon>Verrucomicrobiales</taxon>
        <taxon>Verrucomicrobiaceae</taxon>
        <taxon>Luteolibacter</taxon>
    </lineage>
</organism>
<dbReference type="EMBL" id="CP051774">
    <property type="protein sequence ID" value="QJE96172.1"/>
    <property type="molecule type" value="Genomic_DNA"/>
</dbReference>
<dbReference type="PANTHER" id="PTHR47738:SF2">
    <property type="entry name" value="PTS SYSTEM FRUCTOSE-LIKE EIIA COMPONENT"/>
    <property type="match status" value="1"/>
</dbReference>
<accession>A0A858RH86</accession>
<dbReference type="RefSeq" id="WP_169454573.1">
    <property type="nucleotide sequence ID" value="NZ_CP051774.1"/>
</dbReference>
<evidence type="ECO:0000313" key="3">
    <source>
        <dbReference type="Proteomes" id="UP000501812"/>
    </source>
</evidence>
<dbReference type="AlphaFoldDB" id="A0A858RH86"/>
<dbReference type="SUPFAM" id="SSF55804">
    <property type="entry name" value="Phoshotransferase/anion transport protein"/>
    <property type="match status" value="1"/>
</dbReference>
<sequence>MLPCALSADVPLLIDFDASSENEAIAAVAGQLAGDPRILQPDRFLEAVYERQKINPPLLGSGIALPHARCTAVSEIVMAVGRLASPVKFGDTPVRLIFLVGVPPQRISEYLAMTASLARRLRAPGVVEKLLSAKDEETFRAELAGS</sequence>
<dbReference type="PROSITE" id="PS00372">
    <property type="entry name" value="PTS_EIIA_TYPE_2_HIS"/>
    <property type="match status" value="1"/>
</dbReference>
<dbReference type="PANTHER" id="PTHR47738">
    <property type="entry name" value="PTS SYSTEM FRUCTOSE-LIKE EIIA COMPONENT-RELATED"/>
    <property type="match status" value="1"/>
</dbReference>
<keyword evidence="2" id="KW-0813">Transport</keyword>
<protein>
    <submittedName>
        <fullName evidence="2">PTS sugar transporter subunit IIA</fullName>
    </submittedName>
</protein>
<dbReference type="InterPro" id="IPR051541">
    <property type="entry name" value="PTS_SugarTrans_NitroReg"/>
</dbReference>
<evidence type="ECO:0000313" key="2">
    <source>
        <dbReference type="EMBL" id="QJE96172.1"/>
    </source>
</evidence>
<keyword evidence="2" id="KW-0762">Sugar transport</keyword>
<dbReference type="Proteomes" id="UP000501812">
    <property type="component" value="Chromosome"/>
</dbReference>